<name>A0ABS7I6A6_9MICO</name>
<evidence type="ECO:0000313" key="3">
    <source>
        <dbReference type="EMBL" id="MBW9111975.1"/>
    </source>
</evidence>
<evidence type="ECO:0008006" key="5">
    <source>
        <dbReference type="Google" id="ProtNLM"/>
    </source>
</evidence>
<gene>
    <name evidence="3" type="ORF">JNB61_19595</name>
</gene>
<dbReference type="InterPro" id="IPR008928">
    <property type="entry name" value="6-hairpin_glycosidase_sf"/>
</dbReference>
<dbReference type="Gene3D" id="2.60.420.10">
    <property type="entry name" value="Maltose phosphorylase, domain 3"/>
    <property type="match status" value="1"/>
</dbReference>
<dbReference type="Pfam" id="PF17389">
    <property type="entry name" value="Bac_rhamnosid6H"/>
    <property type="match status" value="1"/>
</dbReference>
<dbReference type="SUPFAM" id="SSF48208">
    <property type="entry name" value="Six-hairpin glycosidases"/>
    <property type="match status" value="1"/>
</dbReference>
<protein>
    <recommendedName>
        <fullName evidence="5">Alpha-L-rhamnosidase</fullName>
    </recommendedName>
</protein>
<sequence>MTTRESSVARDFGAPRAPRMAHLRDDLVQAARSAGADALPDFVAAPAGHTWLYAHGDYQAAALSRVVTEGHATNRFVDYALNFAAPRGRAHFRTTLALDTDDFRLLTTGRATVLVDGHARVEGERGAISAGALRAGCRVDVLVDADGPEPPAVGIRDSPALAQRWETTEDGVAWAEADARDSDDVPPHRRGEAEVVVPMQAVGGGVFALPAPMLGRIVVCADGEPALTTGESIEEALADPAFSESRATLDVACDGEYVSRHQLGFRFARLSGADVHAVTVRAAIRPATHRGAFVTDDRVLNAIWATSAYTLRLCMQTFLIDGIKRDRMPWIGDHALGVLTNAYAFGDASLVRDTLTALGRPRHGYINGISDYSLWWVISQGLYQRFFDDTAHLARECDHIDRFLADLAHHAGADGVFRPSELPDSFAESGPGSLFLDWGVTLKPDGDATAIQILWHWALRSGAEVLAKAGHPGANRWSELAGRTRSALLERAWSRRDLRWREYLDHDGDPTAYPNFLAALSGLAPETAEHHQDGVADIVANTVAGTPFMRAFALLGLGRLGRRPEAVAEVRRLWGRMLDAGALTFWEEFGETGTSPYEMYRRPYGKSLCHAWSAGPAAILPQLVLGLAPLADGWREFSVDPMLGELGWAGAVIPTPHGDLVVHADRARTIVEVPEGTTLVHDTVRHTGPVRVELPTAQVRR</sequence>
<evidence type="ECO:0000259" key="2">
    <source>
        <dbReference type="Pfam" id="PF17390"/>
    </source>
</evidence>
<dbReference type="InterPro" id="IPR035396">
    <property type="entry name" value="Bac_rhamnosid6H"/>
</dbReference>
<dbReference type="InterPro" id="IPR035398">
    <property type="entry name" value="Bac_rhamnosid_C"/>
</dbReference>
<dbReference type="Gene3D" id="1.50.10.10">
    <property type="match status" value="1"/>
</dbReference>
<comment type="caution">
    <text evidence="3">The sequence shown here is derived from an EMBL/GenBank/DDBJ whole genome shotgun (WGS) entry which is preliminary data.</text>
</comment>
<reference evidence="3 4" key="1">
    <citation type="journal article" date="2021" name="MBio">
        <title>Poor Competitiveness of Bradyrhizobium in Pigeon Pea Root Colonization in Indian Soils.</title>
        <authorList>
            <person name="Chalasani D."/>
            <person name="Basu A."/>
            <person name="Pullabhotla S.V.S.R.N."/>
            <person name="Jorrin B."/>
            <person name="Neal A.L."/>
            <person name="Poole P.S."/>
            <person name="Podile A.R."/>
            <person name="Tkacz A."/>
        </authorList>
    </citation>
    <scope>NUCLEOTIDE SEQUENCE [LARGE SCALE GENOMIC DNA]</scope>
    <source>
        <strain evidence="3 4">HU12</strain>
    </source>
</reference>
<dbReference type="Pfam" id="PF17390">
    <property type="entry name" value="Bac_rhamnosid_C"/>
    <property type="match status" value="1"/>
</dbReference>
<dbReference type="RefSeq" id="WP_220292839.1">
    <property type="nucleotide sequence ID" value="NZ_JAEUAX010000022.1"/>
</dbReference>
<dbReference type="EMBL" id="JAEUAX010000022">
    <property type="protein sequence ID" value="MBW9111975.1"/>
    <property type="molecule type" value="Genomic_DNA"/>
</dbReference>
<dbReference type="InterPro" id="IPR012341">
    <property type="entry name" value="6hp_glycosidase-like_sf"/>
</dbReference>
<dbReference type="PANTHER" id="PTHR34987">
    <property type="entry name" value="C, PUTATIVE (AFU_ORTHOLOGUE AFUA_3G02880)-RELATED"/>
    <property type="match status" value="1"/>
</dbReference>
<dbReference type="PANTHER" id="PTHR34987:SF6">
    <property type="entry name" value="ALPHA-L-RHAMNOSIDASE SIX-HAIRPIN GLYCOSIDASE DOMAIN-CONTAINING PROTEIN"/>
    <property type="match status" value="1"/>
</dbReference>
<feature type="domain" description="Alpha-L-rhamnosidase C-terminal" evidence="2">
    <location>
        <begin position="626"/>
        <end position="679"/>
    </location>
</feature>
<dbReference type="Proteomes" id="UP000777440">
    <property type="component" value="Unassembled WGS sequence"/>
</dbReference>
<keyword evidence="4" id="KW-1185">Reference proteome</keyword>
<accession>A0ABS7I6A6</accession>
<organism evidence="3 4">
    <name type="scientific">Microbacterium ureisolvens</name>
    <dbReference type="NCBI Taxonomy" id="2781186"/>
    <lineage>
        <taxon>Bacteria</taxon>
        <taxon>Bacillati</taxon>
        <taxon>Actinomycetota</taxon>
        <taxon>Actinomycetes</taxon>
        <taxon>Micrococcales</taxon>
        <taxon>Microbacteriaceae</taxon>
        <taxon>Microbacterium</taxon>
    </lineage>
</organism>
<evidence type="ECO:0000259" key="1">
    <source>
        <dbReference type="Pfam" id="PF17389"/>
    </source>
</evidence>
<proteinExistence type="predicted"/>
<feature type="domain" description="Alpha-L-rhamnosidase six-hairpin glycosidase" evidence="1">
    <location>
        <begin position="290"/>
        <end position="622"/>
    </location>
</feature>
<evidence type="ECO:0000313" key="4">
    <source>
        <dbReference type="Proteomes" id="UP000777440"/>
    </source>
</evidence>